<name>A0A8S1KU66_9CILI</name>
<accession>A0A8S1KU66</accession>
<dbReference type="OrthoDB" id="302234at2759"/>
<feature type="compositionally biased region" description="Polar residues" evidence="2">
    <location>
        <begin position="16"/>
        <end position="25"/>
    </location>
</feature>
<dbReference type="EMBL" id="CAJJDN010000011">
    <property type="protein sequence ID" value="CAD8057465.1"/>
    <property type="molecule type" value="Genomic_DNA"/>
</dbReference>
<feature type="compositionally biased region" description="Basic and acidic residues" evidence="2">
    <location>
        <begin position="1"/>
        <end position="10"/>
    </location>
</feature>
<feature type="coiled-coil region" evidence="1">
    <location>
        <begin position="289"/>
        <end position="349"/>
    </location>
</feature>
<organism evidence="3 4">
    <name type="scientific">Paramecium sonneborni</name>
    <dbReference type="NCBI Taxonomy" id="65129"/>
    <lineage>
        <taxon>Eukaryota</taxon>
        <taxon>Sar</taxon>
        <taxon>Alveolata</taxon>
        <taxon>Ciliophora</taxon>
        <taxon>Intramacronucleata</taxon>
        <taxon>Oligohymenophorea</taxon>
        <taxon>Peniculida</taxon>
        <taxon>Parameciidae</taxon>
        <taxon>Paramecium</taxon>
    </lineage>
</organism>
<evidence type="ECO:0000313" key="3">
    <source>
        <dbReference type="EMBL" id="CAD8057465.1"/>
    </source>
</evidence>
<feature type="region of interest" description="Disordered" evidence="2">
    <location>
        <begin position="162"/>
        <end position="184"/>
    </location>
</feature>
<proteinExistence type="predicted"/>
<dbReference type="AlphaFoldDB" id="A0A8S1KU66"/>
<evidence type="ECO:0000256" key="1">
    <source>
        <dbReference type="SAM" id="Coils"/>
    </source>
</evidence>
<feature type="compositionally biased region" description="Low complexity" evidence="2">
    <location>
        <begin position="162"/>
        <end position="181"/>
    </location>
</feature>
<reference evidence="3" key="1">
    <citation type="submission" date="2021-01" db="EMBL/GenBank/DDBJ databases">
        <authorList>
            <consortium name="Genoscope - CEA"/>
            <person name="William W."/>
        </authorList>
    </citation>
    <scope>NUCLEOTIDE SEQUENCE</scope>
</reference>
<evidence type="ECO:0000313" key="4">
    <source>
        <dbReference type="Proteomes" id="UP000692954"/>
    </source>
</evidence>
<feature type="coiled-coil region" evidence="1">
    <location>
        <begin position="540"/>
        <end position="585"/>
    </location>
</feature>
<keyword evidence="1" id="KW-0175">Coiled coil</keyword>
<feature type="region of interest" description="Disordered" evidence="2">
    <location>
        <begin position="1"/>
        <end position="28"/>
    </location>
</feature>
<evidence type="ECO:0000256" key="2">
    <source>
        <dbReference type="SAM" id="MobiDB-lite"/>
    </source>
</evidence>
<comment type="caution">
    <text evidence="3">The sequence shown here is derived from an EMBL/GenBank/DDBJ whole genome shotgun (WGS) entry which is preliminary data.</text>
</comment>
<protein>
    <submittedName>
        <fullName evidence="3">Uncharacterized protein</fullName>
    </submittedName>
</protein>
<keyword evidence="4" id="KW-1185">Reference proteome</keyword>
<dbReference type="Proteomes" id="UP000692954">
    <property type="component" value="Unassembled WGS sequence"/>
</dbReference>
<sequence length="605" mass="72233">MDNQRDKQQKVECSPISEQNDYQDTTQKRDFPELHQLVREKEELIKWLLNHLQVAQNLCNQIAQIKNLDSNNNFQKLKRIIDESLKEAKCSGYSKETSVNPFDSPAKFNYNQENIHLENSYKSQKQFDISNVGVEKYERENTSQKQIDEILLIKGNIKANQESSQQQEFDQPQNQQQFSDSPENEFSSGYFINSSKEQKVKQQFCILRKNTNELQKEHQILKQDIKSLKLTQKQFNQQEVKQLQFQFQKYLAFQINQKIKQKITQKLQTVYLGMKEQFSTLQQMINFQNQELRKKIQILQTEFKEKLKEIIANQNQSNLMKIQTLSYNLSEINKQNEELQKKIQLYQFDDQKVYSLLKRFEQNQDQVSQNGNQAFQKISMVEELNLQVTQIKKAVMKDFENQIKNQEQVIQRQEMIITNLESEKKQLKEQLIQNNSCDILNETLKKLQEQETKNFQLSSQIYDKADQITQLKVEIQSLNKYISRKQDEFTNQLTLEHENITKQHLEGCFNLQQQSILFSFLGLQIFRQYIISENSEQIQINKTMEKLNKFNLLCQQKENQKLQEINKINELYINQQNQLKEIYDETLLQFKQLLSNIKDRRMKAQ</sequence>
<feature type="coiled-coil region" evidence="1">
    <location>
        <begin position="396"/>
        <end position="430"/>
    </location>
</feature>
<gene>
    <name evidence="3" type="ORF">PSON_ATCC_30995.1.T0110231</name>
</gene>